<keyword evidence="3" id="KW-1185">Reference proteome</keyword>
<reference evidence="2 3" key="1">
    <citation type="journal article" date="2014" name="PLoS Genet.">
        <title>Phylogenetically driven sequencing of extremely halophilic archaea reveals strategies for static and dynamic osmo-response.</title>
        <authorList>
            <person name="Becker E.A."/>
            <person name="Seitzer P.M."/>
            <person name="Tritt A."/>
            <person name="Larsen D."/>
            <person name="Krusor M."/>
            <person name="Yao A.I."/>
            <person name="Wu D."/>
            <person name="Madern D."/>
            <person name="Eisen J.A."/>
            <person name="Darling A.E."/>
            <person name="Facciotti M.T."/>
        </authorList>
    </citation>
    <scope>NUCLEOTIDE SEQUENCE [LARGE SCALE GENOMIC DNA]</scope>
    <source>
        <strain evidence="2 3">DSM 12278</strain>
    </source>
</reference>
<dbReference type="OrthoDB" id="346104at2157"/>
<accession>M0AR18</accession>
<name>M0AR18_NATA1</name>
<dbReference type="Proteomes" id="UP000011554">
    <property type="component" value="Unassembled WGS sequence"/>
</dbReference>
<dbReference type="Pfam" id="PF10651">
    <property type="entry name" value="BppU_N"/>
    <property type="match status" value="1"/>
</dbReference>
<organism evidence="2 3">
    <name type="scientific">Natrialba asiatica (strain ATCC 700177 / DSM 12278 / JCM 9576 / FERM P-10747 / NBRC 102637 / 172P1)</name>
    <dbReference type="NCBI Taxonomy" id="29540"/>
    <lineage>
        <taxon>Archaea</taxon>
        <taxon>Methanobacteriati</taxon>
        <taxon>Methanobacteriota</taxon>
        <taxon>Stenosarchaea group</taxon>
        <taxon>Halobacteria</taxon>
        <taxon>Halobacteriales</taxon>
        <taxon>Natrialbaceae</taxon>
        <taxon>Natrialba</taxon>
    </lineage>
</organism>
<evidence type="ECO:0000313" key="2">
    <source>
        <dbReference type="EMBL" id="ELZ00772.1"/>
    </source>
</evidence>
<proteinExistence type="predicted"/>
<dbReference type="EMBL" id="AOIO01000029">
    <property type="protein sequence ID" value="ELZ00772.1"/>
    <property type="molecule type" value="Genomic_DNA"/>
</dbReference>
<gene>
    <name evidence="2" type="ORF">C481_11075</name>
</gene>
<dbReference type="AlphaFoldDB" id="M0AR18"/>
<feature type="domain" description="BppU N-terminal" evidence="1">
    <location>
        <begin position="15"/>
        <end position="90"/>
    </location>
</feature>
<sequence>MCESFYLKSGDTAPVLEAVLLDENGESIDLNDAEVQFRLQEPRGGSPVLNDAATSFDANGGIVRYSWSEDEISELTGRFRADFIVDYPDGSQETFPNDGFHDVIITD</sequence>
<dbReference type="RefSeq" id="WP_006109248.1">
    <property type="nucleotide sequence ID" value="NZ_AOIO01000029.1"/>
</dbReference>
<comment type="caution">
    <text evidence="2">The sequence shown here is derived from an EMBL/GenBank/DDBJ whole genome shotgun (WGS) entry which is preliminary data.</text>
</comment>
<dbReference type="STRING" id="29540.C481_11075"/>
<dbReference type="InterPro" id="IPR018913">
    <property type="entry name" value="BppU_N"/>
</dbReference>
<evidence type="ECO:0000259" key="1">
    <source>
        <dbReference type="Pfam" id="PF10651"/>
    </source>
</evidence>
<protein>
    <recommendedName>
        <fullName evidence="1">BppU N-terminal domain-containing protein</fullName>
    </recommendedName>
</protein>
<evidence type="ECO:0000313" key="3">
    <source>
        <dbReference type="Proteomes" id="UP000011554"/>
    </source>
</evidence>
<dbReference type="Gene3D" id="2.60.40.3350">
    <property type="match status" value="1"/>
</dbReference>